<reference evidence="2" key="2">
    <citation type="journal article" date="2024" name="Nature">
        <title>Anoxygenic phototroph of the Chloroflexota uses a type I reaction centre.</title>
        <authorList>
            <person name="Tsuji J.M."/>
            <person name="Shaw N.A."/>
            <person name="Nagashima S."/>
            <person name="Venkiteswaran J.J."/>
            <person name="Schiff S.L."/>
            <person name="Watanabe T."/>
            <person name="Fukui M."/>
            <person name="Hanada S."/>
            <person name="Tank M."/>
            <person name="Neufeld J.D."/>
        </authorList>
    </citation>
    <scope>NUCLEOTIDE SEQUENCE</scope>
    <source>
        <strain evidence="2">L227-S17</strain>
    </source>
</reference>
<name>A0A8T7LV76_9CHLR</name>
<proteinExistence type="predicted"/>
<protein>
    <submittedName>
        <fullName evidence="1">Uncharacterized protein</fullName>
    </submittedName>
</protein>
<dbReference type="RefSeq" id="WP_341468534.1">
    <property type="nucleotide sequence ID" value="NZ_CP128399.1"/>
</dbReference>
<sequence>MVVKLLKFSSSAVSNSGQATGYRRDCGLHGDQLGSVSLATDSSGTVASQQEWSITLGARCGWEASARPV</sequence>
<accession>A0A8T7LV76</accession>
<dbReference type="AlphaFoldDB" id="A0A8T7LV76"/>
<organism evidence="1 3">
    <name type="scientific">Candidatus Chlorohelix allophototropha</name>
    <dbReference type="NCBI Taxonomy" id="3003348"/>
    <lineage>
        <taxon>Bacteria</taxon>
        <taxon>Bacillati</taxon>
        <taxon>Chloroflexota</taxon>
        <taxon>Chloroflexia</taxon>
        <taxon>Candidatus Chloroheliales</taxon>
        <taxon>Candidatus Chloroheliaceae</taxon>
        <taxon>Candidatus Chlorohelix</taxon>
    </lineage>
</organism>
<gene>
    <name evidence="1" type="ORF">HXX08_02660</name>
    <name evidence="2" type="ORF">OZ401_002452</name>
</gene>
<dbReference type="Proteomes" id="UP000521676">
    <property type="component" value="Unassembled WGS sequence"/>
</dbReference>
<reference evidence="1 3" key="1">
    <citation type="submission" date="2020-06" db="EMBL/GenBank/DDBJ databases">
        <title>Anoxygenic phototrophic Chloroflexota member uses a Type I reaction center.</title>
        <authorList>
            <person name="Tsuji J.M."/>
            <person name="Shaw N.A."/>
            <person name="Nagashima S."/>
            <person name="Venkiteswaran J."/>
            <person name="Schiff S.L."/>
            <person name="Hanada S."/>
            <person name="Tank M."/>
            <person name="Neufeld J.D."/>
        </authorList>
    </citation>
    <scope>NUCLEOTIDE SEQUENCE [LARGE SCALE GENOMIC DNA]</scope>
    <source>
        <strain evidence="1">L227-S17</strain>
    </source>
</reference>
<evidence type="ECO:0000313" key="3">
    <source>
        <dbReference type="Proteomes" id="UP000521676"/>
    </source>
</evidence>
<dbReference type="EMBL" id="CP128399">
    <property type="protein sequence ID" value="WJW66641.1"/>
    <property type="molecule type" value="Genomic_DNA"/>
</dbReference>
<evidence type="ECO:0000313" key="1">
    <source>
        <dbReference type="EMBL" id="NWJ44757.1"/>
    </source>
</evidence>
<dbReference type="Proteomes" id="UP001431572">
    <property type="component" value="Chromosome 1"/>
</dbReference>
<evidence type="ECO:0000313" key="2">
    <source>
        <dbReference type="EMBL" id="WJW66641.1"/>
    </source>
</evidence>
<keyword evidence="4" id="KW-1185">Reference proteome</keyword>
<evidence type="ECO:0000313" key="4">
    <source>
        <dbReference type="Proteomes" id="UP001431572"/>
    </source>
</evidence>
<dbReference type="EMBL" id="JACATZ010000001">
    <property type="protein sequence ID" value="NWJ44757.1"/>
    <property type="molecule type" value="Genomic_DNA"/>
</dbReference>